<organism evidence="1 2">
    <name type="scientific">Pleomassaria siparia CBS 279.74</name>
    <dbReference type="NCBI Taxonomy" id="1314801"/>
    <lineage>
        <taxon>Eukaryota</taxon>
        <taxon>Fungi</taxon>
        <taxon>Dikarya</taxon>
        <taxon>Ascomycota</taxon>
        <taxon>Pezizomycotina</taxon>
        <taxon>Dothideomycetes</taxon>
        <taxon>Pleosporomycetidae</taxon>
        <taxon>Pleosporales</taxon>
        <taxon>Pleomassariaceae</taxon>
        <taxon>Pleomassaria</taxon>
    </lineage>
</organism>
<dbReference type="Proteomes" id="UP000799428">
    <property type="component" value="Unassembled WGS sequence"/>
</dbReference>
<dbReference type="AlphaFoldDB" id="A0A6G1KLY7"/>
<sequence length="110" mass="11907">MGGCLGYCSLAGGGVACLGPSLSPKQAAPFVRRGRSRHLKLDAPPCMVRVVEWFRMTKEKKADARHVSITLCPSISGDGAAAGLHTRAEEKGKDTVTDKRFDEVDLKSWY</sequence>
<reference evidence="1" key="1">
    <citation type="journal article" date="2020" name="Stud. Mycol.">
        <title>101 Dothideomycetes genomes: a test case for predicting lifestyles and emergence of pathogens.</title>
        <authorList>
            <person name="Haridas S."/>
            <person name="Albert R."/>
            <person name="Binder M."/>
            <person name="Bloem J."/>
            <person name="Labutti K."/>
            <person name="Salamov A."/>
            <person name="Andreopoulos B."/>
            <person name="Baker S."/>
            <person name="Barry K."/>
            <person name="Bills G."/>
            <person name="Bluhm B."/>
            <person name="Cannon C."/>
            <person name="Castanera R."/>
            <person name="Culley D."/>
            <person name="Daum C."/>
            <person name="Ezra D."/>
            <person name="Gonzalez J."/>
            <person name="Henrissat B."/>
            <person name="Kuo A."/>
            <person name="Liang C."/>
            <person name="Lipzen A."/>
            <person name="Lutzoni F."/>
            <person name="Magnuson J."/>
            <person name="Mondo S."/>
            <person name="Nolan M."/>
            <person name="Ohm R."/>
            <person name="Pangilinan J."/>
            <person name="Park H.-J."/>
            <person name="Ramirez L."/>
            <person name="Alfaro M."/>
            <person name="Sun H."/>
            <person name="Tritt A."/>
            <person name="Yoshinaga Y."/>
            <person name="Zwiers L.-H."/>
            <person name="Turgeon B."/>
            <person name="Goodwin S."/>
            <person name="Spatafora J."/>
            <person name="Crous P."/>
            <person name="Grigoriev I."/>
        </authorList>
    </citation>
    <scope>NUCLEOTIDE SEQUENCE</scope>
    <source>
        <strain evidence="1">CBS 279.74</strain>
    </source>
</reference>
<gene>
    <name evidence="1" type="ORF">K504DRAFT_450488</name>
</gene>
<name>A0A6G1KLY7_9PLEO</name>
<keyword evidence="2" id="KW-1185">Reference proteome</keyword>
<dbReference type="EMBL" id="MU005765">
    <property type="protein sequence ID" value="KAF2713849.1"/>
    <property type="molecule type" value="Genomic_DNA"/>
</dbReference>
<evidence type="ECO:0000313" key="1">
    <source>
        <dbReference type="EMBL" id="KAF2713849.1"/>
    </source>
</evidence>
<protein>
    <submittedName>
        <fullName evidence="1">Uncharacterized protein</fullName>
    </submittedName>
</protein>
<evidence type="ECO:0000313" key="2">
    <source>
        <dbReference type="Proteomes" id="UP000799428"/>
    </source>
</evidence>
<accession>A0A6G1KLY7</accession>
<proteinExistence type="predicted"/>